<accession>A0A2V2LHN1</accession>
<proteinExistence type="predicted"/>
<evidence type="ECO:0000259" key="1">
    <source>
        <dbReference type="Pfam" id="PF09356"/>
    </source>
</evidence>
<dbReference type="RefSeq" id="WP_109811350.1">
    <property type="nucleotide sequence ID" value="NZ_QGKU01000031.1"/>
</dbReference>
<comment type="caution">
    <text evidence="2">The sequence shown here is derived from an EMBL/GenBank/DDBJ whole genome shotgun (WGS) entry which is preliminary data.</text>
</comment>
<protein>
    <recommendedName>
        <fullName evidence="1">Bacteriophage phiJL001 Gp84 C-terminal domain-containing protein</fullName>
    </recommendedName>
</protein>
<keyword evidence="3" id="KW-1185">Reference proteome</keyword>
<organism evidence="2 3">
    <name type="scientific">Meridianimarinicoccus roseus</name>
    <dbReference type="NCBI Taxonomy" id="2072018"/>
    <lineage>
        <taxon>Bacteria</taxon>
        <taxon>Pseudomonadati</taxon>
        <taxon>Pseudomonadota</taxon>
        <taxon>Alphaproteobacteria</taxon>
        <taxon>Rhodobacterales</taxon>
        <taxon>Paracoccaceae</taxon>
        <taxon>Meridianimarinicoccus</taxon>
    </lineage>
</organism>
<reference evidence="2 3" key="1">
    <citation type="submission" date="2018-05" db="EMBL/GenBank/DDBJ databases">
        <title>Rhodobacteraceae gen. nov., sp. nov. isolated from sea water.</title>
        <authorList>
            <person name="Ren Y."/>
        </authorList>
    </citation>
    <scope>NUCLEOTIDE SEQUENCE [LARGE SCALE GENOMIC DNA]</scope>
    <source>
        <strain evidence="2 3">TG-679</strain>
    </source>
</reference>
<dbReference type="InterPro" id="IPR018964">
    <property type="entry name" value="Phage_phiJL001_Gp84_C"/>
</dbReference>
<dbReference type="Proteomes" id="UP000245680">
    <property type="component" value="Unassembled WGS sequence"/>
</dbReference>
<name>A0A2V2LHN1_9RHOB</name>
<dbReference type="AlphaFoldDB" id="A0A2V2LHN1"/>
<gene>
    <name evidence="2" type="ORF">DKT77_08900</name>
</gene>
<dbReference type="OrthoDB" id="1633386at2"/>
<feature type="domain" description="Bacteriophage phiJL001 Gp84 C-terminal" evidence="1">
    <location>
        <begin position="194"/>
        <end position="276"/>
    </location>
</feature>
<sequence length="295" mass="31492">MAVQAALAAHLAAGTTTLCRCWAVVRTDGAVFGFTDHDRDVSFEGIMFRADTGLTGQAVQQTTGLAVDNGEALGALSDASVTEADLAAGRFDNARVRAWLVNWAAPAQRHLQFDGTIGEVQSGGGAFRAELRGLTERLNQPQGRVFQRQCSALLGDRACRVSLDGPPFSLQASVSGIAGSQEVMLAGLASMAPRWFERGKFEVMTGSAAGLSAMIKSDEPVGAERRVRLWQELRAALAVGDLVRVQAGCDKRAETCRAKFGNFANFRGFPHIPGEDWLMAYPRKTGENGGGSMNR</sequence>
<evidence type="ECO:0000313" key="2">
    <source>
        <dbReference type="EMBL" id="PWR03044.1"/>
    </source>
</evidence>
<dbReference type="Pfam" id="PF09931">
    <property type="entry name" value="Phage_phiJL001_Gp84_N"/>
    <property type="match status" value="1"/>
</dbReference>
<dbReference type="InterPro" id="IPR011928">
    <property type="entry name" value="Phage_phiJL001_Gp84"/>
</dbReference>
<evidence type="ECO:0000313" key="3">
    <source>
        <dbReference type="Proteomes" id="UP000245680"/>
    </source>
</evidence>
<dbReference type="Pfam" id="PF09356">
    <property type="entry name" value="Phage_BR0599"/>
    <property type="match status" value="1"/>
</dbReference>
<dbReference type="NCBIfam" id="TIGR02218">
    <property type="entry name" value="phg_TIGR02218"/>
    <property type="match status" value="1"/>
</dbReference>
<dbReference type="EMBL" id="QGKU01000031">
    <property type="protein sequence ID" value="PWR03044.1"/>
    <property type="molecule type" value="Genomic_DNA"/>
</dbReference>